<dbReference type="OrthoDB" id="10267139at2759"/>
<proteinExistence type="predicted"/>
<dbReference type="Gene3D" id="3.40.50.10680">
    <property type="entry name" value="CofD-like domains"/>
    <property type="match status" value="1"/>
</dbReference>
<reference evidence="1 2" key="1">
    <citation type="journal article" date="2017" name="Nature">
        <title>The Apostasia genome and the evolution of orchids.</title>
        <authorList>
            <person name="Zhang G.Q."/>
            <person name="Liu K.W."/>
            <person name="Li Z."/>
            <person name="Lohaus R."/>
            <person name="Hsiao Y.Y."/>
            <person name="Niu S.C."/>
            <person name="Wang J.Y."/>
            <person name="Lin Y.C."/>
            <person name="Xu Q."/>
            <person name="Chen L.J."/>
            <person name="Yoshida K."/>
            <person name="Fujiwara S."/>
            <person name="Wang Z.W."/>
            <person name="Zhang Y.Q."/>
            <person name="Mitsuda N."/>
            <person name="Wang M."/>
            <person name="Liu G.H."/>
            <person name="Pecoraro L."/>
            <person name="Huang H.X."/>
            <person name="Xiao X.J."/>
            <person name="Lin M."/>
            <person name="Wu X.Y."/>
            <person name="Wu W.L."/>
            <person name="Chen Y.Y."/>
            <person name="Chang S.B."/>
            <person name="Sakamoto S."/>
            <person name="Ohme-Takagi M."/>
            <person name="Yagi M."/>
            <person name="Zeng S.J."/>
            <person name="Shen C.Y."/>
            <person name="Yeh C.M."/>
            <person name="Luo Y.B."/>
            <person name="Tsai W.C."/>
            <person name="Van de Peer Y."/>
            <person name="Liu Z.J."/>
        </authorList>
    </citation>
    <scope>NUCLEOTIDE SEQUENCE [LARGE SCALE GENOMIC DNA]</scope>
    <source>
        <strain evidence="2">cv. Shenzhen</strain>
        <tissue evidence="1">Stem</tissue>
    </source>
</reference>
<keyword evidence="2" id="KW-1185">Reference proteome</keyword>
<protein>
    <submittedName>
        <fullName evidence="1">Uncharacterized protein</fullName>
    </submittedName>
</protein>
<dbReference type="InterPro" id="IPR038136">
    <property type="entry name" value="CofD-like_dom_sf"/>
</dbReference>
<dbReference type="PANTHER" id="PTHR31240">
    <property type="entry name" value="MATERNAL EFFECT EMBRYO ARREST 18"/>
    <property type="match status" value="1"/>
</dbReference>
<dbReference type="SUPFAM" id="SSF142338">
    <property type="entry name" value="CofD-like"/>
    <property type="match status" value="1"/>
</dbReference>
<accession>A0A2I0A0G8</accession>
<dbReference type="AlphaFoldDB" id="A0A2I0A0G8"/>
<dbReference type="EMBL" id="KZ452040">
    <property type="protein sequence ID" value="PKA49036.1"/>
    <property type="molecule type" value="Genomic_DNA"/>
</dbReference>
<dbReference type="Proteomes" id="UP000236161">
    <property type="component" value="Unassembled WGS sequence"/>
</dbReference>
<dbReference type="STRING" id="1088818.A0A2I0A0G8"/>
<name>A0A2I0A0G8_9ASPA</name>
<organism evidence="1 2">
    <name type="scientific">Apostasia shenzhenica</name>
    <dbReference type="NCBI Taxonomy" id="1088818"/>
    <lineage>
        <taxon>Eukaryota</taxon>
        <taxon>Viridiplantae</taxon>
        <taxon>Streptophyta</taxon>
        <taxon>Embryophyta</taxon>
        <taxon>Tracheophyta</taxon>
        <taxon>Spermatophyta</taxon>
        <taxon>Magnoliopsida</taxon>
        <taxon>Liliopsida</taxon>
        <taxon>Asparagales</taxon>
        <taxon>Orchidaceae</taxon>
        <taxon>Apostasioideae</taxon>
        <taxon>Apostasia</taxon>
    </lineage>
</organism>
<gene>
    <name evidence="1" type="ORF">AXF42_Ash010720</name>
</gene>
<dbReference type="PANTHER" id="PTHR31240:SF0">
    <property type="entry name" value="MATERNAL EFFECT EMBRYO ARREST 18"/>
    <property type="match status" value="1"/>
</dbReference>
<evidence type="ECO:0000313" key="2">
    <source>
        <dbReference type="Proteomes" id="UP000236161"/>
    </source>
</evidence>
<sequence length="126" mass="14099">MRRRATTRGGHSKEDKYGLRREKQRRDVALVIFMEVSLTMASQLQIFPEANPSVLEQLRKVECVVYAMGSLYTSICPSLVLLLNGSHDRETFGLSASGFVTAITDALNRTYGDPHKCLQNLVSAHE</sequence>
<evidence type="ECO:0000313" key="1">
    <source>
        <dbReference type="EMBL" id="PKA49036.1"/>
    </source>
</evidence>